<dbReference type="Pfam" id="PF03780">
    <property type="entry name" value="Asp23"/>
    <property type="match status" value="1"/>
</dbReference>
<organism evidence="2 3">
    <name type="scientific">Roseburia lenta</name>
    <dbReference type="NCBI Taxonomy" id="2763061"/>
    <lineage>
        <taxon>Bacteria</taxon>
        <taxon>Bacillati</taxon>
        <taxon>Bacillota</taxon>
        <taxon>Clostridia</taxon>
        <taxon>Lachnospirales</taxon>
        <taxon>Lachnospiraceae</taxon>
        <taxon>Roseburia</taxon>
    </lineage>
</organism>
<dbReference type="InterPro" id="IPR005531">
    <property type="entry name" value="Asp23"/>
</dbReference>
<name>A0ABR7GIG7_9FIRM</name>
<dbReference type="EMBL" id="JACOPG010000004">
    <property type="protein sequence ID" value="MBC5687060.1"/>
    <property type="molecule type" value="Genomic_DNA"/>
</dbReference>
<evidence type="ECO:0000313" key="3">
    <source>
        <dbReference type="Proteomes" id="UP000643810"/>
    </source>
</evidence>
<reference evidence="2 3" key="1">
    <citation type="submission" date="2020-08" db="EMBL/GenBank/DDBJ databases">
        <title>Genome public.</title>
        <authorList>
            <person name="Liu C."/>
            <person name="Sun Q."/>
        </authorList>
    </citation>
    <scope>NUCLEOTIDE SEQUENCE [LARGE SCALE GENOMIC DNA]</scope>
    <source>
        <strain evidence="2 3">NSJ-9</strain>
    </source>
</reference>
<evidence type="ECO:0000256" key="1">
    <source>
        <dbReference type="ARBA" id="ARBA00005721"/>
    </source>
</evidence>
<evidence type="ECO:0000313" key="2">
    <source>
        <dbReference type="EMBL" id="MBC5687060.1"/>
    </source>
</evidence>
<dbReference type="PANTHER" id="PTHR34297">
    <property type="entry name" value="HYPOTHETICAL CYTOSOLIC PROTEIN-RELATED"/>
    <property type="match status" value="1"/>
</dbReference>
<dbReference type="Proteomes" id="UP000643810">
    <property type="component" value="Unassembled WGS sequence"/>
</dbReference>
<keyword evidence="3" id="KW-1185">Reference proteome</keyword>
<dbReference type="RefSeq" id="WP_118282002.1">
    <property type="nucleotide sequence ID" value="NZ_JACOPG010000004.1"/>
</dbReference>
<accession>A0ABR7GIG7</accession>
<protein>
    <submittedName>
        <fullName evidence="2">Asp23/Gls24 family envelope stress response protein</fullName>
    </submittedName>
</protein>
<gene>
    <name evidence="2" type="ORF">H8R94_10665</name>
</gene>
<sequence>MAEDRKSFVIKESENGGVNITDEVVAIIAGLAATEVEGVSSLAGNLTNEVISKAGMNKLSKGVKIITEEENKVAVRLGVNISYGYEIPKICQQVQDKVKNAIENMVGLEVISVDIKIASVAVAGE</sequence>
<comment type="caution">
    <text evidence="2">The sequence shown here is derived from an EMBL/GenBank/DDBJ whole genome shotgun (WGS) entry which is preliminary data.</text>
</comment>
<comment type="similarity">
    <text evidence="1">Belongs to the asp23 family.</text>
</comment>
<proteinExistence type="inferred from homology"/>
<dbReference type="PANTHER" id="PTHR34297:SF1">
    <property type="entry name" value="ASP23_GLS24 FAMILY ENVELOPE STRESS RESPONSE PROTEIN"/>
    <property type="match status" value="1"/>
</dbReference>